<evidence type="ECO:0000256" key="11">
    <source>
        <dbReference type="ARBA" id="ARBA00022840"/>
    </source>
</evidence>
<comment type="subcellular location">
    <subcellularLocation>
        <location evidence="1">Cell membrane</location>
        <topology evidence="1">Single-pass type I membrane protein</topology>
    </subcellularLocation>
</comment>
<feature type="domain" description="Protein kinase" evidence="20">
    <location>
        <begin position="520"/>
        <end position="828"/>
    </location>
</feature>
<feature type="domain" description="Bulb-type lectin" evidence="21">
    <location>
        <begin position="801"/>
        <end position="920"/>
    </location>
</feature>
<keyword evidence="13 19" id="KW-0472">Membrane</keyword>
<evidence type="ECO:0000256" key="18">
    <source>
        <dbReference type="ARBA" id="ARBA00048679"/>
    </source>
</evidence>
<sequence>MDFSYFAYLVSVLFILCCYLLQVSVGIDTITSSQFIKDPETLISKDGNFTFGFFSPINSTNRYVGIWWKSRSTVLWVANRNLPLNDSNGIVTISEDGNLVVLNGQKQVIWSSNVSNIASNRSCQFSDFGNLVLLESTTGNILWQSIQQPSDTLLPGMKLSTNKRTGKSVNLNSWESPSDPSVGNFSCSTVEHLHIIQVFVWNDTRPYWRSGPWNGGVFTGIQTMTVAYFFGFRGGDDGEGNTNIYYTIQNDEEFFIYHLNSQGKLEETWWDDEKKEMQVTWTSQESECDVYSICGEFSSCNSLSSPICSCLRGFQPRNIQEWNMHNWTGGCVRRTPLQCERVNNTKEDGYLKLQMVKVPDFAEGLAVTPDICRSLCLENCSCLAYSHEAVIGCMTWTGNLLDIQQLQSGGLDLYVRLAYAELDRGRNKIIIVVITVIVGTFIVVIFAYIIWRRTSNHPAKLWLFTKSARKKNNKAFQRFYKGGSPEGYARDNVNREMSQVKLQELLIFDFEKLATATNNFHLSNKLGQGGFGPVYKGKLQDGREIAVKRLSRGSGQGLEEFMNEVVVICKLQHRNLVRLLGCCIEGDEKMLMYEYMPNKSLDAFIFDPSKNKLLDWRTRYSIIEGIARGLLYLHRDSRLRIIHRDLKASNILLDDELNPKISDFGMARIFGGGEDQANTNRIVGTYGYMSPEYAMQGLFSEKSDVFSFGVLILEILTGRRNSSFYDNEHALSLLGSVWIKWGEDNIISLIDQGIYDPSHHNYILSETALLPPPSKPAFILMKNMLNPNGPEECQSEVCISIDTITSSQFIKDPDTLLSKDGNYALGFFSPENSTTRYVGIWWKSQSTNIWVANRNQPLNDSNGMITISEDGNLVVLNGQKQVIWSSNVSSIASNTTSKFSDNGNLVLLESTTGNILWQSIQEPSDTLLPGMKLSISKRTGEKIRLRSWKSLSDPSDGSFSSSIVERRNILEVFIWNETRPYWRSGPWNGGVFTGIDTMIVAYFNGFQGGDDGEGNINIYYTIPDGAVFLIYNLNSQGILDEKSWDVEKKAVQVTWTSRKSECDVYGICGAFASCSSLSTPICSCLKGFEPLNVQEWNRNNWTGGCVRRSPLQCKRVVNKTTSTKKDGFLKLHEVKVPDFAEGLAVTPDICRSMCLENCSCTAYSNDAGIGCMFWTGNLIDIEQLQIGGLDLYFRVAHADLDRGGNKTIIITISVIIGTLTISICAYIMWRRKSAKLWHSIKSTRITNNKAFRLFYKGGTSEVHTCDNVIGEMSQVKLNELLLFDFEKLATATNNFHLSNKLGEGGFGPVYKGKLQDGQEIAVKRLSRSSGQGLEEFTNEVVVLCKLQHRNLVRLLGCCVDGDEKMLMYEYMPNKSLDAYIFDPAKNKLLDWGTRYRIIDGIARGLLYLHRDSRLRIIHRDLKVSNILLDEELNPKISDFGMARIFGGREDHANTNRVVGTYGYMSPEYAMQGHFSEKSDVFSFGVLLLEIMTGRRNSSCCDNEHALTLLGFVWIQWRDDNILSFLEPEIYDHNHHKNILRCIHIGLLCVQESAVDRPTMATVISMLNNEVASLPPPNEPAFIFRQNMLNSKSPEENESINNVSITDVHGR</sequence>
<evidence type="ECO:0000256" key="7">
    <source>
        <dbReference type="ARBA" id="ARBA00022692"/>
    </source>
</evidence>
<feature type="domain" description="Apple" evidence="22">
    <location>
        <begin position="1113"/>
        <end position="1196"/>
    </location>
</feature>
<dbReference type="GO" id="GO:0005524">
    <property type="term" value="F:ATP binding"/>
    <property type="evidence" value="ECO:0007669"/>
    <property type="project" value="UniProtKB-KW"/>
</dbReference>
<feature type="transmembrane region" description="Helical" evidence="19">
    <location>
        <begin position="429"/>
        <end position="451"/>
    </location>
</feature>
<dbReference type="InterPro" id="IPR001480">
    <property type="entry name" value="Bulb-type_lectin_dom"/>
</dbReference>
<dbReference type="InterPro" id="IPR011009">
    <property type="entry name" value="Kinase-like_dom_sf"/>
</dbReference>
<proteinExistence type="predicted"/>
<dbReference type="InterPro" id="IPR000858">
    <property type="entry name" value="S_locus_glycoprot_dom"/>
</dbReference>
<dbReference type="InterPro" id="IPR000719">
    <property type="entry name" value="Prot_kinase_dom"/>
</dbReference>
<evidence type="ECO:0000256" key="2">
    <source>
        <dbReference type="ARBA" id="ARBA00012513"/>
    </source>
</evidence>
<dbReference type="Proteomes" id="UP000242715">
    <property type="component" value="Unassembled WGS sequence"/>
</dbReference>
<evidence type="ECO:0000256" key="14">
    <source>
        <dbReference type="ARBA" id="ARBA00023157"/>
    </source>
</evidence>
<dbReference type="CDD" id="cd00028">
    <property type="entry name" value="B_lectin"/>
    <property type="match status" value="2"/>
</dbReference>
<dbReference type="InterPro" id="IPR036426">
    <property type="entry name" value="Bulb-type_lectin_dom_sf"/>
</dbReference>
<dbReference type="Gene3D" id="1.10.510.10">
    <property type="entry name" value="Transferase(Phosphotransferase) domain 1"/>
    <property type="match status" value="2"/>
</dbReference>
<dbReference type="SMART" id="SM00108">
    <property type="entry name" value="B_lectin"/>
    <property type="match status" value="2"/>
</dbReference>
<dbReference type="PANTHER" id="PTHR27002">
    <property type="entry name" value="RECEPTOR-LIKE SERINE/THREONINE-PROTEIN KINASE SD1-8"/>
    <property type="match status" value="1"/>
</dbReference>
<keyword evidence="7 19" id="KW-0812">Transmembrane</keyword>
<keyword evidence="16" id="KW-0325">Glycoprotein</keyword>
<comment type="catalytic activity">
    <reaction evidence="17">
        <text>L-threonyl-[protein] + ATP = O-phospho-L-threonyl-[protein] + ADP + H(+)</text>
        <dbReference type="Rhea" id="RHEA:46608"/>
        <dbReference type="Rhea" id="RHEA-COMP:11060"/>
        <dbReference type="Rhea" id="RHEA-COMP:11605"/>
        <dbReference type="ChEBI" id="CHEBI:15378"/>
        <dbReference type="ChEBI" id="CHEBI:30013"/>
        <dbReference type="ChEBI" id="CHEBI:30616"/>
        <dbReference type="ChEBI" id="CHEBI:61977"/>
        <dbReference type="ChEBI" id="CHEBI:456216"/>
        <dbReference type="EC" id="2.7.11.1"/>
    </reaction>
</comment>
<keyword evidence="6" id="KW-0808">Transferase</keyword>
<dbReference type="SUPFAM" id="SSF51110">
    <property type="entry name" value="alpha-D-mannose-specific plant lectins"/>
    <property type="match status" value="2"/>
</dbReference>
<dbReference type="Gene3D" id="3.30.200.20">
    <property type="entry name" value="Phosphorylase Kinase, domain 1"/>
    <property type="match status" value="2"/>
</dbReference>
<dbReference type="Gene3D" id="2.90.10.10">
    <property type="entry name" value="Bulb-type lectin domain"/>
    <property type="match status" value="2"/>
</dbReference>
<feature type="transmembrane region" description="Helical" evidence="19">
    <location>
        <begin position="6"/>
        <end position="27"/>
    </location>
</feature>
<dbReference type="PROSITE" id="PS50948">
    <property type="entry name" value="PAN"/>
    <property type="match status" value="2"/>
</dbReference>
<dbReference type="SMART" id="SM00220">
    <property type="entry name" value="S_TKc"/>
    <property type="match status" value="2"/>
</dbReference>
<evidence type="ECO:0000259" key="22">
    <source>
        <dbReference type="PROSITE" id="PS50948"/>
    </source>
</evidence>
<dbReference type="OrthoDB" id="1934880at2759"/>
<evidence type="ECO:0000256" key="6">
    <source>
        <dbReference type="ARBA" id="ARBA00022679"/>
    </source>
</evidence>
<dbReference type="InterPro" id="IPR001245">
    <property type="entry name" value="Ser-Thr/Tyr_kinase_cat_dom"/>
</dbReference>
<keyword evidence="8" id="KW-0732">Signal</keyword>
<keyword evidence="3" id="KW-1003">Cell membrane</keyword>
<gene>
    <name evidence="23" type="ORF">TSUD_175800</name>
</gene>
<evidence type="ECO:0000256" key="17">
    <source>
        <dbReference type="ARBA" id="ARBA00047899"/>
    </source>
</evidence>
<keyword evidence="11" id="KW-0067">ATP-binding</keyword>
<dbReference type="FunFam" id="1.10.510.10:FF:000060">
    <property type="entry name" value="G-type lectin S-receptor-like serine/threonine-protein kinase"/>
    <property type="match status" value="2"/>
</dbReference>
<keyword evidence="15" id="KW-0675">Receptor</keyword>
<evidence type="ECO:0000259" key="20">
    <source>
        <dbReference type="PROSITE" id="PS50011"/>
    </source>
</evidence>
<feature type="domain" description="Apple" evidence="22">
    <location>
        <begin position="339"/>
        <end position="418"/>
    </location>
</feature>
<name>A0A2Z6LKE4_TRISU</name>
<evidence type="ECO:0000256" key="16">
    <source>
        <dbReference type="ARBA" id="ARBA00023180"/>
    </source>
</evidence>
<evidence type="ECO:0000256" key="9">
    <source>
        <dbReference type="ARBA" id="ARBA00022741"/>
    </source>
</evidence>
<keyword evidence="9" id="KW-0547">Nucleotide-binding</keyword>
<evidence type="ECO:0000256" key="8">
    <source>
        <dbReference type="ARBA" id="ARBA00022729"/>
    </source>
</evidence>
<evidence type="ECO:0000256" key="5">
    <source>
        <dbReference type="ARBA" id="ARBA00022536"/>
    </source>
</evidence>
<dbReference type="GO" id="GO:0004674">
    <property type="term" value="F:protein serine/threonine kinase activity"/>
    <property type="evidence" value="ECO:0007669"/>
    <property type="project" value="UniProtKB-KW"/>
</dbReference>
<evidence type="ECO:0000313" key="23">
    <source>
        <dbReference type="EMBL" id="GAU18239.1"/>
    </source>
</evidence>
<feature type="domain" description="Bulb-type lectin" evidence="21">
    <location>
        <begin position="27"/>
        <end position="146"/>
    </location>
</feature>
<dbReference type="PANTHER" id="PTHR27002:SF1105">
    <property type="entry name" value="S-LOCUS LECTIN KINASE FAMILY PROTEIN"/>
    <property type="match status" value="1"/>
</dbReference>
<evidence type="ECO:0000256" key="3">
    <source>
        <dbReference type="ARBA" id="ARBA00022475"/>
    </source>
</evidence>
<keyword evidence="12 19" id="KW-1133">Transmembrane helix</keyword>
<keyword evidence="24" id="KW-1185">Reference proteome</keyword>
<dbReference type="EC" id="2.7.11.1" evidence="2"/>
<dbReference type="SUPFAM" id="SSF56112">
    <property type="entry name" value="Protein kinase-like (PK-like)"/>
    <property type="match status" value="2"/>
</dbReference>
<evidence type="ECO:0000256" key="12">
    <source>
        <dbReference type="ARBA" id="ARBA00022989"/>
    </source>
</evidence>
<dbReference type="FunFam" id="3.30.200.20:FF:000145">
    <property type="entry name" value="receptor-like serine/threonine-protein kinase SD1-8"/>
    <property type="match status" value="2"/>
</dbReference>
<accession>A0A2Z6LKE4</accession>
<keyword evidence="10" id="KW-0418">Kinase</keyword>
<dbReference type="InterPro" id="IPR003609">
    <property type="entry name" value="Pan_app"/>
</dbReference>
<comment type="catalytic activity">
    <reaction evidence="18">
        <text>L-seryl-[protein] + ATP = O-phospho-L-seryl-[protein] + ADP + H(+)</text>
        <dbReference type="Rhea" id="RHEA:17989"/>
        <dbReference type="Rhea" id="RHEA-COMP:9863"/>
        <dbReference type="Rhea" id="RHEA-COMP:11604"/>
        <dbReference type="ChEBI" id="CHEBI:15378"/>
        <dbReference type="ChEBI" id="CHEBI:29999"/>
        <dbReference type="ChEBI" id="CHEBI:30616"/>
        <dbReference type="ChEBI" id="CHEBI:83421"/>
        <dbReference type="ChEBI" id="CHEBI:456216"/>
        <dbReference type="EC" id="2.7.11.1"/>
    </reaction>
</comment>
<dbReference type="CDD" id="cd01098">
    <property type="entry name" value="PAN_AP_plant"/>
    <property type="match status" value="2"/>
</dbReference>
<keyword evidence="14" id="KW-1015">Disulfide bond</keyword>
<protein>
    <recommendedName>
        <fullName evidence="2">non-specific serine/threonine protein kinase</fullName>
        <ecNumber evidence="2">2.7.11.1</ecNumber>
    </recommendedName>
</protein>
<reference evidence="24" key="1">
    <citation type="journal article" date="2017" name="Front. Plant Sci.">
        <title>Climate Clever Clovers: New Paradigm to Reduce the Environmental Footprint of Ruminants by Breeding Low Methanogenic Forages Utilizing Haplotype Variation.</title>
        <authorList>
            <person name="Kaur P."/>
            <person name="Appels R."/>
            <person name="Bayer P.E."/>
            <person name="Keeble-Gagnere G."/>
            <person name="Wang J."/>
            <person name="Hirakawa H."/>
            <person name="Shirasawa K."/>
            <person name="Vercoe P."/>
            <person name="Stefanova K."/>
            <person name="Durmic Z."/>
            <person name="Nichols P."/>
            <person name="Revell C."/>
            <person name="Isobe S.N."/>
            <person name="Edwards D."/>
            <person name="Erskine W."/>
        </authorList>
    </citation>
    <scope>NUCLEOTIDE SEQUENCE [LARGE SCALE GENOMIC DNA]</scope>
    <source>
        <strain evidence="24">cv. Daliak</strain>
    </source>
</reference>
<dbReference type="GO" id="GO:0048544">
    <property type="term" value="P:recognition of pollen"/>
    <property type="evidence" value="ECO:0007669"/>
    <property type="project" value="InterPro"/>
</dbReference>
<feature type="domain" description="Protein kinase" evidence="20">
    <location>
        <begin position="1295"/>
        <end position="1610"/>
    </location>
</feature>
<evidence type="ECO:0000256" key="1">
    <source>
        <dbReference type="ARBA" id="ARBA00004251"/>
    </source>
</evidence>
<dbReference type="GO" id="GO:0005886">
    <property type="term" value="C:plasma membrane"/>
    <property type="evidence" value="ECO:0007669"/>
    <property type="project" value="UniProtKB-SubCell"/>
</dbReference>
<dbReference type="InterPro" id="IPR008271">
    <property type="entry name" value="Ser/Thr_kinase_AS"/>
</dbReference>
<dbReference type="Pfam" id="PF07714">
    <property type="entry name" value="PK_Tyr_Ser-Thr"/>
    <property type="match status" value="2"/>
</dbReference>
<organism evidence="23 24">
    <name type="scientific">Trifolium subterraneum</name>
    <name type="common">Subterranean clover</name>
    <dbReference type="NCBI Taxonomy" id="3900"/>
    <lineage>
        <taxon>Eukaryota</taxon>
        <taxon>Viridiplantae</taxon>
        <taxon>Streptophyta</taxon>
        <taxon>Embryophyta</taxon>
        <taxon>Tracheophyta</taxon>
        <taxon>Spermatophyta</taxon>
        <taxon>Magnoliopsida</taxon>
        <taxon>eudicotyledons</taxon>
        <taxon>Gunneridae</taxon>
        <taxon>Pentapetalae</taxon>
        <taxon>rosids</taxon>
        <taxon>fabids</taxon>
        <taxon>Fabales</taxon>
        <taxon>Fabaceae</taxon>
        <taxon>Papilionoideae</taxon>
        <taxon>50 kb inversion clade</taxon>
        <taxon>NPAAA clade</taxon>
        <taxon>Hologalegina</taxon>
        <taxon>IRL clade</taxon>
        <taxon>Trifolieae</taxon>
        <taxon>Trifolium</taxon>
    </lineage>
</organism>
<dbReference type="PROSITE" id="PS50011">
    <property type="entry name" value="PROTEIN_KINASE_DOM"/>
    <property type="match status" value="2"/>
</dbReference>
<dbReference type="PROSITE" id="PS00108">
    <property type="entry name" value="PROTEIN_KINASE_ST"/>
    <property type="match status" value="2"/>
</dbReference>
<dbReference type="Pfam" id="PF01453">
    <property type="entry name" value="B_lectin"/>
    <property type="match status" value="2"/>
</dbReference>
<evidence type="ECO:0000313" key="24">
    <source>
        <dbReference type="Proteomes" id="UP000242715"/>
    </source>
</evidence>
<keyword evidence="5" id="KW-0245">EGF-like domain</keyword>
<dbReference type="Pfam" id="PF08276">
    <property type="entry name" value="PAN_2"/>
    <property type="match status" value="2"/>
</dbReference>
<dbReference type="EMBL" id="DF973181">
    <property type="protein sequence ID" value="GAU18239.1"/>
    <property type="molecule type" value="Genomic_DNA"/>
</dbReference>
<evidence type="ECO:0000256" key="19">
    <source>
        <dbReference type="SAM" id="Phobius"/>
    </source>
</evidence>
<evidence type="ECO:0000259" key="21">
    <source>
        <dbReference type="PROSITE" id="PS50927"/>
    </source>
</evidence>
<dbReference type="SMART" id="SM00473">
    <property type="entry name" value="PAN_AP"/>
    <property type="match status" value="2"/>
</dbReference>
<evidence type="ECO:0000256" key="4">
    <source>
        <dbReference type="ARBA" id="ARBA00022527"/>
    </source>
</evidence>
<evidence type="ECO:0000256" key="15">
    <source>
        <dbReference type="ARBA" id="ARBA00023170"/>
    </source>
</evidence>
<evidence type="ECO:0000256" key="13">
    <source>
        <dbReference type="ARBA" id="ARBA00023136"/>
    </source>
</evidence>
<keyword evidence="4" id="KW-0723">Serine/threonine-protein kinase</keyword>
<dbReference type="CDD" id="cd14066">
    <property type="entry name" value="STKc_IRAK"/>
    <property type="match status" value="1"/>
</dbReference>
<evidence type="ECO:0000256" key="10">
    <source>
        <dbReference type="ARBA" id="ARBA00022777"/>
    </source>
</evidence>
<dbReference type="FunFam" id="2.90.10.10:FF:000001">
    <property type="entry name" value="G-type lectin S-receptor-like serine/threonine-protein kinase"/>
    <property type="match status" value="2"/>
</dbReference>
<dbReference type="PROSITE" id="PS50927">
    <property type="entry name" value="BULB_LECTIN"/>
    <property type="match status" value="2"/>
</dbReference>
<dbReference type="Pfam" id="PF00954">
    <property type="entry name" value="S_locus_glycop"/>
    <property type="match status" value="2"/>
</dbReference>
<feature type="transmembrane region" description="Helical" evidence="19">
    <location>
        <begin position="1208"/>
        <end position="1229"/>
    </location>
</feature>